<dbReference type="EC" id="2.6.1.52" evidence="4"/>
<dbReference type="UniPathway" id="UPA00135">
    <property type="reaction ID" value="UER00197"/>
</dbReference>
<evidence type="ECO:0000256" key="7">
    <source>
        <dbReference type="ARBA" id="ARBA00022605"/>
    </source>
</evidence>
<keyword evidence="8 12" id="KW-0808">Transferase</keyword>
<keyword evidence="13" id="KW-1185">Reference proteome</keyword>
<dbReference type="EMBL" id="CP014525">
    <property type="protein sequence ID" value="AMW35322.1"/>
    <property type="molecule type" value="Genomic_DNA"/>
</dbReference>
<dbReference type="Proteomes" id="UP000076066">
    <property type="component" value="Chromosome"/>
</dbReference>
<evidence type="ECO:0000256" key="6">
    <source>
        <dbReference type="ARBA" id="ARBA00022576"/>
    </source>
</evidence>
<keyword evidence="10" id="KW-0718">Serine biosynthesis</keyword>
<dbReference type="Gene3D" id="3.90.1150.10">
    <property type="entry name" value="Aspartate Aminotransferase, domain 1"/>
    <property type="match status" value="1"/>
</dbReference>
<dbReference type="InterPro" id="IPR006271">
    <property type="entry name" value="Pser_aminoTfrase_methanosarc"/>
</dbReference>
<accession>A0A143DEY5</accession>
<dbReference type="GO" id="GO:0004760">
    <property type="term" value="F:L-serine-pyruvate transaminase activity"/>
    <property type="evidence" value="ECO:0007669"/>
    <property type="project" value="TreeGrafter"/>
</dbReference>
<evidence type="ECO:0000256" key="10">
    <source>
        <dbReference type="ARBA" id="ARBA00023299"/>
    </source>
</evidence>
<dbReference type="Gene3D" id="3.40.640.10">
    <property type="entry name" value="Type I PLP-dependent aspartate aminotransferase-like (Major domain)"/>
    <property type="match status" value="1"/>
</dbReference>
<comment type="similarity">
    <text evidence="3">Belongs to the class-V pyridoxal-phosphate-dependent aminotransferase family. SerC subfamily.</text>
</comment>
<dbReference type="GeneID" id="53317329"/>
<name>A0A143DEY5_9PROT</name>
<comment type="pathway">
    <text evidence="2">Amino-acid biosynthesis; L-serine biosynthesis; L-serine from 3-phospho-D-glycerate: step 2/3.</text>
</comment>
<keyword evidence="7" id="KW-0028">Amino-acid biosynthesis</keyword>
<gene>
    <name evidence="12" type="ORF">AY555_09200</name>
</gene>
<dbReference type="InterPro" id="IPR015421">
    <property type="entry name" value="PyrdxlP-dep_Trfase_major"/>
</dbReference>
<dbReference type="SUPFAM" id="SSF53383">
    <property type="entry name" value="PLP-dependent transferases"/>
    <property type="match status" value="1"/>
</dbReference>
<keyword evidence="5" id="KW-0963">Cytoplasm</keyword>
<reference evidence="12 13" key="1">
    <citation type="submission" date="2016-02" db="EMBL/GenBank/DDBJ databases">
        <title>Complete Genome of H5569, the type strain of the newly described species Haematospirillium jordaniae.</title>
        <authorList>
            <person name="Nicholson A.C."/>
            <person name="Humrighouse B.W."/>
            <person name="Loparov V."/>
            <person name="McQuiston J.R."/>
        </authorList>
    </citation>
    <scope>NUCLEOTIDE SEQUENCE [LARGE SCALE GENOMIC DNA]</scope>
    <source>
        <strain evidence="12 13">H5569</strain>
    </source>
</reference>
<dbReference type="GO" id="GO:0006564">
    <property type="term" value="P:L-serine biosynthetic process"/>
    <property type="evidence" value="ECO:0007669"/>
    <property type="project" value="UniProtKB-KW"/>
</dbReference>
<evidence type="ECO:0000256" key="4">
    <source>
        <dbReference type="ARBA" id="ARBA00013030"/>
    </source>
</evidence>
<sequence length="394" mass="43471">MSEKPARYPRRPFFSSGPCAKRPGWSPSVLEGALLGRSHRSAAGRAKLQEVIARHRALLHIPEDWRLAIVPASDTGAVETAMWNLLGARGVDVLAWEVFGRIWADDARDQLRLPDLRIYDAAPGYLPDLAQVDWSRDVIFPWNGTTSGVCIPHADWIADDRKGLAICDATSALFAMDVPWKKLDVVTWSWQKALGGEAAHGMLALGPRAVERLHSYTPPWPLPKILRLTTGRQLNEALFAGETLNTPSLLCVEDILDALKWAENQGGLQALQKKSSQTLALVREWVDGSQWAAFLAEDPATVSCSSICLKIVAPWFLDLEPERQVATARAITDLLETEGVGFDLASYRGIVPGIRIWAGATVLTDDVACLLPWLDWAVETVSRNTKNSMQEVRI</sequence>
<dbReference type="GO" id="GO:0019265">
    <property type="term" value="P:glycine biosynthetic process, by transamination of glyoxylate"/>
    <property type="evidence" value="ECO:0007669"/>
    <property type="project" value="TreeGrafter"/>
</dbReference>
<proteinExistence type="inferred from homology"/>
<dbReference type="CDD" id="cd01494">
    <property type="entry name" value="AAT_I"/>
    <property type="match status" value="1"/>
</dbReference>
<dbReference type="NCBIfam" id="NF002841">
    <property type="entry name" value="PRK03080.1-2"/>
    <property type="match status" value="1"/>
</dbReference>
<dbReference type="AlphaFoldDB" id="A0A143DEY5"/>
<evidence type="ECO:0000313" key="13">
    <source>
        <dbReference type="Proteomes" id="UP000076066"/>
    </source>
</evidence>
<comment type="cofactor">
    <cofactor evidence="1">
        <name>pyridoxal 5'-phosphate</name>
        <dbReference type="ChEBI" id="CHEBI:597326"/>
    </cofactor>
</comment>
<dbReference type="GO" id="GO:0004648">
    <property type="term" value="F:O-phospho-L-serine:2-oxoglutarate aminotransferase activity"/>
    <property type="evidence" value="ECO:0007669"/>
    <property type="project" value="UniProtKB-EC"/>
</dbReference>
<dbReference type="InterPro" id="IPR022278">
    <property type="entry name" value="Pser_aminoTfrase"/>
</dbReference>
<evidence type="ECO:0000313" key="12">
    <source>
        <dbReference type="EMBL" id="AMW35322.1"/>
    </source>
</evidence>
<dbReference type="KEGG" id="hjo:AY555_09200"/>
<evidence type="ECO:0000256" key="3">
    <source>
        <dbReference type="ARBA" id="ARBA00006904"/>
    </source>
</evidence>
<comment type="catalytic activity">
    <reaction evidence="11">
        <text>O-phospho-L-serine + 2-oxoglutarate = 3-phosphooxypyruvate + L-glutamate</text>
        <dbReference type="Rhea" id="RHEA:14329"/>
        <dbReference type="ChEBI" id="CHEBI:16810"/>
        <dbReference type="ChEBI" id="CHEBI:18110"/>
        <dbReference type="ChEBI" id="CHEBI:29985"/>
        <dbReference type="ChEBI" id="CHEBI:57524"/>
        <dbReference type="EC" id="2.6.1.52"/>
    </reaction>
</comment>
<evidence type="ECO:0000256" key="9">
    <source>
        <dbReference type="ARBA" id="ARBA00022898"/>
    </source>
</evidence>
<dbReference type="OrthoDB" id="9772439at2"/>
<dbReference type="InterPro" id="IPR015424">
    <property type="entry name" value="PyrdxlP-dep_Trfase"/>
</dbReference>
<dbReference type="GO" id="GO:0008453">
    <property type="term" value="F:alanine-glyoxylate transaminase activity"/>
    <property type="evidence" value="ECO:0007669"/>
    <property type="project" value="TreeGrafter"/>
</dbReference>
<dbReference type="NCBIfam" id="TIGR01365">
    <property type="entry name" value="serC_2"/>
    <property type="match status" value="1"/>
</dbReference>
<dbReference type="PANTHER" id="PTHR21152">
    <property type="entry name" value="AMINOTRANSFERASE CLASS V"/>
    <property type="match status" value="1"/>
</dbReference>
<dbReference type="RefSeq" id="WP_066135905.1">
    <property type="nucleotide sequence ID" value="NZ_CP014525.1"/>
</dbReference>
<dbReference type="InterPro" id="IPR015422">
    <property type="entry name" value="PyrdxlP-dep_Trfase_small"/>
</dbReference>
<evidence type="ECO:0000256" key="11">
    <source>
        <dbReference type="ARBA" id="ARBA00049007"/>
    </source>
</evidence>
<keyword evidence="9" id="KW-0663">Pyridoxal phosphate</keyword>
<organism evidence="12 13">
    <name type="scientific">Haematospirillum jordaniae</name>
    <dbReference type="NCBI Taxonomy" id="1549855"/>
    <lineage>
        <taxon>Bacteria</taxon>
        <taxon>Pseudomonadati</taxon>
        <taxon>Pseudomonadota</taxon>
        <taxon>Alphaproteobacteria</taxon>
        <taxon>Rhodospirillales</taxon>
        <taxon>Novispirillaceae</taxon>
        <taxon>Haematospirillum</taxon>
    </lineage>
</organism>
<evidence type="ECO:0000256" key="8">
    <source>
        <dbReference type="ARBA" id="ARBA00022679"/>
    </source>
</evidence>
<dbReference type="STRING" id="1549855.AY555_09200"/>
<dbReference type="PANTHER" id="PTHR21152:SF40">
    <property type="entry name" value="ALANINE--GLYOXYLATE AMINOTRANSFERASE"/>
    <property type="match status" value="1"/>
</dbReference>
<keyword evidence="6 12" id="KW-0032">Aminotransferase</keyword>
<evidence type="ECO:0000256" key="1">
    <source>
        <dbReference type="ARBA" id="ARBA00001933"/>
    </source>
</evidence>
<protein>
    <recommendedName>
        <fullName evidence="4">phosphoserine transaminase</fullName>
        <ecNumber evidence="4">2.6.1.52</ecNumber>
    </recommendedName>
</protein>
<evidence type="ECO:0000256" key="5">
    <source>
        <dbReference type="ARBA" id="ARBA00022490"/>
    </source>
</evidence>
<dbReference type="PIRSF" id="PIRSF000525">
    <property type="entry name" value="SerC"/>
    <property type="match status" value="1"/>
</dbReference>
<evidence type="ECO:0000256" key="2">
    <source>
        <dbReference type="ARBA" id="ARBA00005099"/>
    </source>
</evidence>